<proteinExistence type="predicted"/>
<dbReference type="InterPro" id="IPR011660">
    <property type="entry name" value="VapB-like"/>
</dbReference>
<keyword evidence="2" id="KW-1185">Reference proteome</keyword>
<name>A0A1I4LVK6_9HYPH</name>
<dbReference type="Pfam" id="PF07704">
    <property type="entry name" value="PSK_trans_fac"/>
    <property type="match status" value="1"/>
</dbReference>
<dbReference type="STRING" id="582667.SAMN05192568_1014142"/>
<dbReference type="RefSeq" id="WP_092042070.1">
    <property type="nucleotide sequence ID" value="NZ_FOTK01000014.1"/>
</dbReference>
<sequence length="86" mass="9651">MSITIDNAEVEALLADLTATTHRAAPDLLLELLRRERARVEEDREHDRAAAIASGRLLHERWKAAAEVDPRPIEEILAYDENGLPV</sequence>
<organism evidence="1 2">
    <name type="scientific">Methylobacterium pseudosasicola</name>
    <dbReference type="NCBI Taxonomy" id="582667"/>
    <lineage>
        <taxon>Bacteria</taxon>
        <taxon>Pseudomonadati</taxon>
        <taxon>Pseudomonadota</taxon>
        <taxon>Alphaproteobacteria</taxon>
        <taxon>Hyphomicrobiales</taxon>
        <taxon>Methylobacteriaceae</taxon>
        <taxon>Methylobacterium</taxon>
    </lineage>
</organism>
<dbReference type="EMBL" id="FOTK01000014">
    <property type="protein sequence ID" value="SFL95020.1"/>
    <property type="molecule type" value="Genomic_DNA"/>
</dbReference>
<evidence type="ECO:0000313" key="1">
    <source>
        <dbReference type="EMBL" id="SFL95020.1"/>
    </source>
</evidence>
<evidence type="ECO:0000313" key="2">
    <source>
        <dbReference type="Proteomes" id="UP000199048"/>
    </source>
</evidence>
<dbReference type="OrthoDB" id="495439at2"/>
<protein>
    <submittedName>
        <fullName evidence="1">Rv0623-like transcription factor</fullName>
    </submittedName>
</protein>
<dbReference type="AlphaFoldDB" id="A0A1I4LVK6"/>
<dbReference type="Proteomes" id="UP000199048">
    <property type="component" value="Unassembled WGS sequence"/>
</dbReference>
<gene>
    <name evidence="1" type="ORF">SAMN05192568_1014142</name>
</gene>
<accession>A0A1I4LVK6</accession>
<reference evidence="2" key="1">
    <citation type="submission" date="2016-10" db="EMBL/GenBank/DDBJ databases">
        <authorList>
            <person name="Varghese N."/>
            <person name="Submissions S."/>
        </authorList>
    </citation>
    <scope>NUCLEOTIDE SEQUENCE [LARGE SCALE GENOMIC DNA]</scope>
    <source>
        <strain evidence="2">BL36</strain>
    </source>
</reference>